<dbReference type="GO" id="GO:0003824">
    <property type="term" value="F:catalytic activity"/>
    <property type="evidence" value="ECO:0007669"/>
    <property type="project" value="InterPro"/>
</dbReference>
<accession>A0A8J2MI25</accession>
<dbReference type="Gene3D" id="3.60.10.10">
    <property type="entry name" value="Endonuclease/exonuclease/phosphatase"/>
    <property type="match status" value="1"/>
</dbReference>
<dbReference type="InterPro" id="IPR036691">
    <property type="entry name" value="Endo/exonu/phosph_ase_sf"/>
</dbReference>
<keyword evidence="3" id="KW-1185">Reference proteome</keyword>
<dbReference type="Proteomes" id="UP000786811">
    <property type="component" value="Unassembled WGS sequence"/>
</dbReference>
<comment type="caution">
    <text evidence="2">The sequence shown here is derived from an EMBL/GenBank/DDBJ whole genome shotgun (WGS) entry which is preliminary data.</text>
</comment>
<organism evidence="2 3">
    <name type="scientific">Cotesia congregata</name>
    <name type="common">Parasitoid wasp</name>
    <name type="synonym">Apanteles congregatus</name>
    <dbReference type="NCBI Taxonomy" id="51543"/>
    <lineage>
        <taxon>Eukaryota</taxon>
        <taxon>Metazoa</taxon>
        <taxon>Ecdysozoa</taxon>
        <taxon>Arthropoda</taxon>
        <taxon>Hexapoda</taxon>
        <taxon>Insecta</taxon>
        <taxon>Pterygota</taxon>
        <taxon>Neoptera</taxon>
        <taxon>Endopterygota</taxon>
        <taxon>Hymenoptera</taxon>
        <taxon>Apocrita</taxon>
        <taxon>Ichneumonoidea</taxon>
        <taxon>Braconidae</taxon>
        <taxon>Microgastrinae</taxon>
        <taxon>Cotesia</taxon>
    </lineage>
</organism>
<name>A0A8J2MI25_COTCN</name>
<dbReference type="Pfam" id="PF14529">
    <property type="entry name" value="Exo_endo_phos_2"/>
    <property type="match status" value="1"/>
</dbReference>
<dbReference type="InterPro" id="IPR005135">
    <property type="entry name" value="Endo/exonuclease/phosphatase"/>
</dbReference>
<evidence type="ECO:0000313" key="3">
    <source>
        <dbReference type="Proteomes" id="UP000786811"/>
    </source>
</evidence>
<evidence type="ECO:0000313" key="2">
    <source>
        <dbReference type="EMBL" id="CAG5084934.1"/>
    </source>
</evidence>
<gene>
    <name evidence="2" type="ORF">HICCMSTLAB_LOCUS4234</name>
</gene>
<feature type="domain" description="Endonuclease/exonuclease/phosphatase" evidence="1">
    <location>
        <begin position="84"/>
        <end position="202"/>
    </location>
</feature>
<dbReference type="SUPFAM" id="SSF56219">
    <property type="entry name" value="DNase I-like"/>
    <property type="match status" value="1"/>
</dbReference>
<proteinExistence type="predicted"/>
<protein>
    <recommendedName>
        <fullName evidence="1">Endonuclease/exonuclease/phosphatase domain-containing protein</fullName>
    </recommendedName>
</protein>
<dbReference type="OrthoDB" id="7701337at2759"/>
<feature type="non-terminal residue" evidence="2">
    <location>
        <position position="227"/>
    </location>
</feature>
<reference evidence="2" key="1">
    <citation type="submission" date="2021-04" db="EMBL/GenBank/DDBJ databases">
        <authorList>
            <person name="Chebbi M.A.C M."/>
        </authorList>
    </citation>
    <scope>NUCLEOTIDE SEQUENCE</scope>
</reference>
<sequence>MKITFWNIHGLPNLSQCPAILKHDVIAACETWSTYQQNPIYLNNFQSYWANATREHLVGRPSGGLVTAICKEYCSEVLEDPLDHFKTLHNYDIIILGGDMNAKVGQADLWLEEIFNGLALNKVMSTTDHATCDRGIKLLEFMGDNNFVLINGRTDNDTPAQPTFDERGSSIIDLIWVNVTCLHYILDLEVLIEPTLSVHRPVCLSINIEVSSQDDTMTITIPRPITK</sequence>
<evidence type="ECO:0000259" key="1">
    <source>
        <dbReference type="Pfam" id="PF14529"/>
    </source>
</evidence>
<dbReference type="AlphaFoldDB" id="A0A8J2MI25"/>
<dbReference type="EMBL" id="CAJNRD030001118">
    <property type="protein sequence ID" value="CAG5084934.1"/>
    <property type="molecule type" value="Genomic_DNA"/>
</dbReference>